<evidence type="ECO:0000256" key="1">
    <source>
        <dbReference type="SAM" id="MobiDB-lite"/>
    </source>
</evidence>
<dbReference type="EMBL" id="MFES01000001">
    <property type="protein sequence ID" value="OGE86642.1"/>
    <property type="molecule type" value="Genomic_DNA"/>
</dbReference>
<name>A0A1F5PA98_9BACT</name>
<dbReference type="AlphaFoldDB" id="A0A1F5PA98"/>
<feature type="transmembrane region" description="Helical" evidence="2">
    <location>
        <begin position="12"/>
        <end position="31"/>
    </location>
</feature>
<accession>A0A1F5PA98</accession>
<protein>
    <recommendedName>
        <fullName evidence="5">DUF5671 domain-containing protein</fullName>
    </recommendedName>
</protein>
<reference evidence="3 4" key="1">
    <citation type="journal article" date="2016" name="Nat. Commun.">
        <title>Thousands of microbial genomes shed light on interconnected biogeochemical processes in an aquifer system.</title>
        <authorList>
            <person name="Anantharaman K."/>
            <person name="Brown C.T."/>
            <person name="Hug L.A."/>
            <person name="Sharon I."/>
            <person name="Castelle C.J."/>
            <person name="Probst A.J."/>
            <person name="Thomas B.C."/>
            <person name="Singh A."/>
            <person name="Wilkins M.J."/>
            <person name="Karaoz U."/>
            <person name="Brodie E.L."/>
            <person name="Williams K.H."/>
            <person name="Hubbard S.S."/>
            <person name="Banfield J.F."/>
        </authorList>
    </citation>
    <scope>NUCLEOTIDE SEQUENCE [LARGE SCALE GENOMIC DNA]</scope>
</reference>
<gene>
    <name evidence="3" type="ORF">A3J48_01735</name>
</gene>
<evidence type="ECO:0000313" key="4">
    <source>
        <dbReference type="Proteomes" id="UP000176786"/>
    </source>
</evidence>
<comment type="caution">
    <text evidence="3">The sequence shown here is derived from an EMBL/GenBank/DDBJ whole genome shotgun (WGS) entry which is preliminary data.</text>
</comment>
<dbReference type="STRING" id="1817832.A3J48_01735"/>
<evidence type="ECO:0008006" key="5">
    <source>
        <dbReference type="Google" id="ProtNLM"/>
    </source>
</evidence>
<keyword evidence="2" id="KW-1133">Transmembrane helix</keyword>
<sequence>MAFNLTLRKVYLYLFATVGLVLVITGSVSFIDLGLKVFIFKNADTYPVYVEKRIPTDKVGEERVLTDEEIAARKAEEEDRQNQQRRADRERQAAQALAQLIVGMPLFAYHWSVIRKENQV</sequence>
<feature type="region of interest" description="Disordered" evidence="1">
    <location>
        <begin position="71"/>
        <end position="90"/>
    </location>
</feature>
<organism evidence="3 4">
    <name type="scientific">Candidatus Doudnabacteria bacterium RIFCSPHIGHO2_02_FULL_46_11</name>
    <dbReference type="NCBI Taxonomy" id="1817832"/>
    <lineage>
        <taxon>Bacteria</taxon>
        <taxon>Candidatus Doudnaibacteriota</taxon>
    </lineage>
</organism>
<keyword evidence="2" id="KW-0812">Transmembrane</keyword>
<evidence type="ECO:0000256" key="2">
    <source>
        <dbReference type="SAM" id="Phobius"/>
    </source>
</evidence>
<proteinExistence type="predicted"/>
<evidence type="ECO:0000313" key="3">
    <source>
        <dbReference type="EMBL" id="OGE86642.1"/>
    </source>
</evidence>
<dbReference type="Proteomes" id="UP000176786">
    <property type="component" value="Unassembled WGS sequence"/>
</dbReference>
<keyword evidence="2" id="KW-0472">Membrane</keyword>